<dbReference type="AlphaFoldDB" id="A0A2W2CBR4"/>
<dbReference type="GO" id="GO:0003677">
    <property type="term" value="F:DNA binding"/>
    <property type="evidence" value="ECO:0007669"/>
    <property type="project" value="InterPro"/>
</dbReference>
<organism evidence="3 4">
    <name type="scientific">Jiangella anatolica</name>
    <dbReference type="NCBI Taxonomy" id="2670374"/>
    <lineage>
        <taxon>Bacteria</taxon>
        <taxon>Bacillati</taxon>
        <taxon>Actinomycetota</taxon>
        <taxon>Actinomycetes</taxon>
        <taxon>Jiangellales</taxon>
        <taxon>Jiangellaceae</taxon>
        <taxon>Jiangella</taxon>
    </lineage>
</organism>
<dbReference type="GO" id="GO:0015074">
    <property type="term" value="P:DNA integration"/>
    <property type="evidence" value="ECO:0007669"/>
    <property type="project" value="InterPro"/>
</dbReference>
<gene>
    <name evidence="3" type="ORF">C1I92_03615</name>
</gene>
<dbReference type="PROSITE" id="PS51898">
    <property type="entry name" value="TYR_RECOMBINASE"/>
    <property type="match status" value="1"/>
</dbReference>
<evidence type="ECO:0000256" key="1">
    <source>
        <dbReference type="ARBA" id="ARBA00023172"/>
    </source>
</evidence>
<sequence length="106" mass="11278">MRVERAVQQVKGKQIVTTPKTAAGRGVIAIPEVIVPELRSHLSEFAELGPDGRAFIGPKGATPTRTNFHIVWRQAAAAAGVPELYSHDLRHTGATLAATTGASLRE</sequence>
<keyword evidence="4" id="KW-1185">Reference proteome</keyword>
<proteinExistence type="predicted"/>
<dbReference type="Gene3D" id="1.10.443.10">
    <property type="entry name" value="Intergrase catalytic core"/>
    <property type="match status" value="1"/>
</dbReference>
<dbReference type="Proteomes" id="UP000248764">
    <property type="component" value="Unassembled WGS sequence"/>
</dbReference>
<dbReference type="InterPro" id="IPR011010">
    <property type="entry name" value="DNA_brk_join_enz"/>
</dbReference>
<comment type="caution">
    <text evidence="3">The sequence shown here is derived from an EMBL/GenBank/DDBJ whole genome shotgun (WGS) entry which is preliminary data.</text>
</comment>
<dbReference type="InterPro" id="IPR013762">
    <property type="entry name" value="Integrase-like_cat_sf"/>
</dbReference>
<reference evidence="3 4" key="1">
    <citation type="submission" date="2018-01" db="EMBL/GenBank/DDBJ databases">
        <title>Draft genome sequence of Jiangella sp. GTF31.</title>
        <authorList>
            <person name="Sahin N."/>
            <person name="Ay H."/>
            <person name="Saygin H."/>
        </authorList>
    </citation>
    <scope>NUCLEOTIDE SEQUENCE [LARGE SCALE GENOMIC DNA]</scope>
    <source>
        <strain evidence="3 4">GTF31</strain>
    </source>
</reference>
<evidence type="ECO:0000313" key="4">
    <source>
        <dbReference type="Proteomes" id="UP000248764"/>
    </source>
</evidence>
<dbReference type="GO" id="GO:0006310">
    <property type="term" value="P:DNA recombination"/>
    <property type="evidence" value="ECO:0007669"/>
    <property type="project" value="UniProtKB-KW"/>
</dbReference>
<evidence type="ECO:0000313" key="3">
    <source>
        <dbReference type="EMBL" id="PZF85717.1"/>
    </source>
</evidence>
<name>A0A2W2CBR4_9ACTN</name>
<dbReference type="SUPFAM" id="SSF56349">
    <property type="entry name" value="DNA breaking-rejoining enzymes"/>
    <property type="match status" value="1"/>
</dbReference>
<dbReference type="EMBL" id="POTW01000006">
    <property type="protein sequence ID" value="PZF85717.1"/>
    <property type="molecule type" value="Genomic_DNA"/>
</dbReference>
<keyword evidence="1" id="KW-0233">DNA recombination</keyword>
<accession>A0A2W2CBR4</accession>
<evidence type="ECO:0000259" key="2">
    <source>
        <dbReference type="PROSITE" id="PS51898"/>
    </source>
</evidence>
<dbReference type="InterPro" id="IPR002104">
    <property type="entry name" value="Integrase_catalytic"/>
</dbReference>
<feature type="domain" description="Tyr recombinase" evidence="2">
    <location>
        <begin position="1"/>
        <end position="106"/>
    </location>
</feature>
<protein>
    <recommendedName>
        <fullName evidence="2">Tyr recombinase domain-containing protein</fullName>
    </recommendedName>
</protein>